<dbReference type="NCBIfam" id="TIGR00453">
    <property type="entry name" value="ispD"/>
    <property type="match status" value="1"/>
</dbReference>
<dbReference type="SUPFAM" id="SSF53448">
    <property type="entry name" value="Nucleotide-diphospho-sugar transferases"/>
    <property type="match status" value="1"/>
</dbReference>
<dbReference type="Gene3D" id="3.90.550.10">
    <property type="entry name" value="Spore Coat Polysaccharide Biosynthesis Protein SpsA, Chain A"/>
    <property type="match status" value="1"/>
</dbReference>
<dbReference type="InterPro" id="IPR029044">
    <property type="entry name" value="Nucleotide-diphossugar_trans"/>
</dbReference>
<feature type="site" description="Positions MEP for the nucleophilic attack" evidence="7">
    <location>
        <position position="207"/>
    </location>
</feature>
<dbReference type="eggNOG" id="COG1211">
    <property type="taxonomic scope" value="Bacteria"/>
</dbReference>
<dbReference type="PROSITE" id="PS01295">
    <property type="entry name" value="ISPD"/>
    <property type="match status" value="1"/>
</dbReference>
<proteinExistence type="inferred from homology"/>
<dbReference type="Pfam" id="PF01128">
    <property type="entry name" value="IspD"/>
    <property type="match status" value="1"/>
</dbReference>
<evidence type="ECO:0000256" key="5">
    <source>
        <dbReference type="ARBA" id="ARBA00022695"/>
    </source>
</evidence>
<dbReference type="GO" id="GO:0019288">
    <property type="term" value="P:isopentenyl diphosphate biosynthetic process, methylerythritol 4-phosphate pathway"/>
    <property type="evidence" value="ECO:0007669"/>
    <property type="project" value="UniProtKB-UniRule"/>
</dbReference>
<dbReference type="AlphaFoldDB" id="A0A0N8GGD2"/>
<evidence type="ECO:0000256" key="1">
    <source>
        <dbReference type="ARBA" id="ARBA00001282"/>
    </source>
</evidence>
<evidence type="ECO:0000256" key="7">
    <source>
        <dbReference type="HAMAP-Rule" id="MF_00108"/>
    </source>
</evidence>
<dbReference type="HAMAP" id="MF_00108">
    <property type="entry name" value="IspD"/>
    <property type="match status" value="1"/>
</dbReference>
<reference evidence="8 9" key="1">
    <citation type="submission" date="2015-08" db="EMBL/GenBank/DDBJ databases">
        <title>Draft Genome Sequence of Bacillus vietnamensis UCD-SED5.</title>
        <authorList>
            <person name="Lee R.D."/>
            <person name="Jospin G."/>
            <person name="Lang J.M."/>
            <person name="Coil D.A."/>
            <person name="Eisen J.A."/>
        </authorList>
    </citation>
    <scope>NUCLEOTIDE SEQUENCE [LARGE SCALE GENOMIC DNA]</scope>
    <source>
        <strain evidence="8 9">UCD-SED5</strain>
    </source>
</reference>
<dbReference type="GO" id="GO:0050518">
    <property type="term" value="F:2-C-methyl-D-erythritol 4-phosphate cytidylyltransferase activity"/>
    <property type="evidence" value="ECO:0007669"/>
    <property type="project" value="UniProtKB-UniRule"/>
</dbReference>
<dbReference type="EMBL" id="LIXZ01000019">
    <property type="protein sequence ID" value="KPL58170.1"/>
    <property type="molecule type" value="Genomic_DNA"/>
</dbReference>
<evidence type="ECO:0000256" key="4">
    <source>
        <dbReference type="ARBA" id="ARBA00022679"/>
    </source>
</evidence>
<feature type="site" description="Transition state stabilizer" evidence="7">
    <location>
        <position position="15"/>
    </location>
</feature>
<dbReference type="CDD" id="cd02516">
    <property type="entry name" value="CDP-ME_synthetase"/>
    <property type="match status" value="1"/>
</dbReference>
<comment type="similarity">
    <text evidence="3 7">Belongs to the IspD/TarI cytidylyltransferase family. IspD subfamily.</text>
</comment>
<dbReference type="InterPro" id="IPR034683">
    <property type="entry name" value="IspD/TarI"/>
</dbReference>
<dbReference type="Proteomes" id="UP000050398">
    <property type="component" value="Unassembled WGS sequence"/>
</dbReference>
<keyword evidence="4 7" id="KW-0808">Transferase</keyword>
<gene>
    <name evidence="7" type="primary">ispD</name>
    <name evidence="8" type="ORF">AM506_18495</name>
</gene>
<dbReference type="UniPathway" id="UPA00056">
    <property type="reaction ID" value="UER00093"/>
</dbReference>
<evidence type="ECO:0000256" key="6">
    <source>
        <dbReference type="ARBA" id="ARBA00023229"/>
    </source>
</evidence>
<dbReference type="EC" id="2.7.7.60" evidence="7"/>
<feature type="site" description="Positions MEP for the nucleophilic attack" evidence="7">
    <location>
        <position position="151"/>
    </location>
</feature>
<dbReference type="PANTHER" id="PTHR32125:SF4">
    <property type="entry name" value="2-C-METHYL-D-ERYTHRITOL 4-PHOSPHATE CYTIDYLYLTRANSFERASE, CHLOROPLASTIC"/>
    <property type="match status" value="1"/>
</dbReference>
<comment type="catalytic activity">
    <reaction evidence="1 7">
        <text>2-C-methyl-D-erythritol 4-phosphate + CTP + H(+) = 4-CDP-2-C-methyl-D-erythritol + diphosphate</text>
        <dbReference type="Rhea" id="RHEA:13429"/>
        <dbReference type="ChEBI" id="CHEBI:15378"/>
        <dbReference type="ChEBI" id="CHEBI:33019"/>
        <dbReference type="ChEBI" id="CHEBI:37563"/>
        <dbReference type="ChEBI" id="CHEBI:57823"/>
        <dbReference type="ChEBI" id="CHEBI:58262"/>
        <dbReference type="EC" id="2.7.7.60"/>
    </reaction>
</comment>
<keyword evidence="5 7" id="KW-0548">Nucleotidyltransferase</keyword>
<evidence type="ECO:0000313" key="9">
    <source>
        <dbReference type="Proteomes" id="UP000050398"/>
    </source>
</evidence>
<evidence type="ECO:0000256" key="2">
    <source>
        <dbReference type="ARBA" id="ARBA00004787"/>
    </source>
</evidence>
<evidence type="ECO:0000313" key="8">
    <source>
        <dbReference type="EMBL" id="KPL58170.1"/>
    </source>
</evidence>
<dbReference type="InterPro" id="IPR050088">
    <property type="entry name" value="IspD/TarI_cytidylyltransf_bact"/>
</dbReference>
<accession>A0A0N8GGD2</accession>
<dbReference type="InterPro" id="IPR018294">
    <property type="entry name" value="ISPD_synthase_CS"/>
</dbReference>
<dbReference type="FunFam" id="3.90.550.10:FF:000003">
    <property type="entry name" value="2-C-methyl-D-erythritol 4-phosphate cytidylyltransferase"/>
    <property type="match status" value="1"/>
</dbReference>
<protein>
    <recommendedName>
        <fullName evidence="7">2-C-methyl-D-erythritol 4-phosphate cytidylyltransferase</fullName>
        <ecNumber evidence="7">2.7.7.60</ecNumber>
    </recommendedName>
    <alternativeName>
        <fullName evidence="7">4-diphosphocytidyl-2C-methyl-D-erythritol synthase</fullName>
    </alternativeName>
    <alternativeName>
        <fullName evidence="7">MEP cytidylyltransferase</fullName>
        <shortName evidence="7">MCT</shortName>
    </alternativeName>
</protein>
<dbReference type="InterPro" id="IPR001228">
    <property type="entry name" value="IspD"/>
</dbReference>
<dbReference type="RefSeq" id="WP_060674159.1">
    <property type="nucleotide sequence ID" value="NZ_LIXZ01000019.1"/>
</dbReference>
<evidence type="ECO:0000256" key="3">
    <source>
        <dbReference type="ARBA" id="ARBA00009789"/>
    </source>
</evidence>
<feature type="site" description="Transition state stabilizer" evidence="7">
    <location>
        <position position="22"/>
    </location>
</feature>
<keyword evidence="6 7" id="KW-0414">Isoprene biosynthesis</keyword>
<organism evidence="8 9">
    <name type="scientific">Rossellomorea vietnamensis</name>
    <dbReference type="NCBI Taxonomy" id="218284"/>
    <lineage>
        <taxon>Bacteria</taxon>
        <taxon>Bacillati</taxon>
        <taxon>Bacillota</taxon>
        <taxon>Bacilli</taxon>
        <taxon>Bacillales</taxon>
        <taxon>Bacillaceae</taxon>
        <taxon>Rossellomorea</taxon>
    </lineage>
</organism>
<dbReference type="OrthoDB" id="9806837at2"/>
<sequence>MEYEVVIPAAGQGKRMKAGKNKLLLELNSCPVIIHTLRVFEHDTRCKGIYLAIHPSERHVFEALLERYGIKKVVKLVDGGEERQHSVYNALLEVDHEIVLVHDGARPFIKESTIHQLVEKTYSTGAAIAAVPVKDTIKKVLDGEVEETIERSSLWMVQTPQAFRVSVLTQAHKEADQDGFLGTDDASLVERSDIEVAVVESDYDNIKLTTPEDLYFAEAILKKREEMSGGEKHV</sequence>
<name>A0A0N8GGD2_9BACI</name>
<dbReference type="PANTHER" id="PTHR32125">
    <property type="entry name" value="2-C-METHYL-D-ERYTHRITOL 4-PHOSPHATE CYTIDYLYLTRANSFERASE, CHLOROPLASTIC"/>
    <property type="match status" value="1"/>
</dbReference>
<comment type="pathway">
    <text evidence="2 7">Isoprenoid biosynthesis; isopentenyl diphosphate biosynthesis via DXP pathway; isopentenyl diphosphate from 1-deoxy-D-xylulose 5-phosphate: step 2/6.</text>
</comment>
<dbReference type="PATRIC" id="fig|218284.4.peg.1924"/>
<comment type="caution">
    <text evidence="8">The sequence shown here is derived from an EMBL/GenBank/DDBJ whole genome shotgun (WGS) entry which is preliminary data.</text>
</comment>
<comment type="function">
    <text evidence="7">Catalyzes the formation of 4-diphosphocytidyl-2-C-methyl-D-erythritol from CTP and 2-C-methyl-D-erythritol 4-phosphate (MEP).</text>
</comment>